<feature type="compositionally biased region" description="Gly residues" evidence="1">
    <location>
        <begin position="130"/>
        <end position="140"/>
    </location>
</feature>
<protein>
    <submittedName>
        <fullName evidence="2">Uncharacterized protein</fullName>
    </submittedName>
</protein>
<gene>
    <name evidence="2" type="ORF">Agabi119p4_10730</name>
</gene>
<dbReference type="AlphaFoldDB" id="A0A8H7EWQ3"/>
<comment type="caution">
    <text evidence="2">The sequence shown here is derived from an EMBL/GenBank/DDBJ whole genome shotgun (WGS) entry which is preliminary data.</text>
</comment>
<evidence type="ECO:0000313" key="3">
    <source>
        <dbReference type="Proteomes" id="UP000629468"/>
    </source>
</evidence>
<sequence length="210" mass="22513">MASPLPNQLSGSGGFLEVPSISATQMDSGENLTGLCPYTGLRTDLSLDYVDFLVTYALQTAQKLPYDHEDVQSHLDPFPSLSEPPGRPLSSPEGSELFKKKGSDGRDVDGEPRETLSELEEGEVLEGDSVGQGEGNGGVLPTGLVLQPSGKRKRKRRRKQTHGSVLSCDNPTKRPRLQEAGAVLPVNSGTPSTTIPTEPISEPVPKNRPR</sequence>
<feature type="compositionally biased region" description="Acidic residues" evidence="1">
    <location>
        <begin position="117"/>
        <end position="126"/>
    </location>
</feature>
<feature type="compositionally biased region" description="Basic residues" evidence="1">
    <location>
        <begin position="150"/>
        <end position="161"/>
    </location>
</feature>
<feature type="region of interest" description="Disordered" evidence="1">
    <location>
        <begin position="71"/>
        <end position="210"/>
    </location>
</feature>
<dbReference type="EMBL" id="JABXXO010000014">
    <property type="protein sequence ID" value="KAF7761321.1"/>
    <property type="molecule type" value="Genomic_DNA"/>
</dbReference>
<feature type="compositionally biased region" description="Low complexity" evidence="1">
    <location>
        <begin position="190"/>
        <end position="203"/>
    </location>
</feature>
<name>A0A8H7EWQ3_AGABI</name>
<evidence type="ECO:0000313" key="2">
    <source>
        <dbReference type="EMBL" id="KAF7761321.1"/>
    </source>
</evidence>
<dbReference type="Proteomes" id="UP000629468">
    <property type="component" value="Unassembled WGS sequence"/>
</dbReference>
<feature type="compositionally biased region" description="Basic and acidic residues" evidence="1">
    <location>
        <begin position="96"/>
        <end position="116"/>
    </location>
</feature>
<reference evidence="2 3" key="1">
    <citation type="journal article" name="Sci. Rep.">
        <title>Telomere-to-telomere assembled and centromere annotated genomes of the two main subspecies of the button mushroom Agaricus bisporus reveal especially polymorphic chromosome ends.</title>
        <authorList>
            <person name="Sonnenberg A.S.M."/>
            <person name="Sedaghat-Telgerd N."/>
            <person name="Lavrijssen B."/>
            <person name="Ohm R.A."/>
            <person name="Hendrickx P.M."/>
            <person name="Scholtmeijer K."/>
            <person name="Baars J.J.P."/>
            <person name="van Peer A."/>
        </authorList>
    </citation>
    <scope>NUCLEOTIDE SEQUENCE [LARGE SCALE GENOMIC DNA]</scope>
    <source>
        <strain evidence="2 3">H119_p4</strain>
    </source>
</reference>
<organism evidence="2 3">
    <name type="scientific">Agaricus bisporus var. burnettii</name>
    <dbReference type="NCBI Taxonomy" id="192524"/>
    <lineage>
        <taxon>Eukaryota</taxon>
        <taxon>Fungi</taxon>
        <taxon>Dikarya</taxon>
        <taxon>Basidiomycota</taxon>
        <taxon>Agaricomycotina</taxon>
        <taxon>Agaricomycetes</taxon>
        <taxon>Agaricomycetidae</taxon>
        <taxon>Agaricales</taxon>
        <taxon>Agaricineae</taxon>
        <taxon>Agaricaceae</taxon>
        <taxon>Agaricus</taxon>
    </lineage>
</organism>
<proteinExistence type="predicted"/>
<accession>A0A8H7EWQ3</accession>
<evidence type="ECO:0000256" key="1">
    <source>
        <dbReference type="SAM" id="MobiDB-lite"/>
    </source>
</evidence>